<organism evidence="3 4">
    <name type="scientific">Paenibacillus sacheonensis</name>
    <dbReference type="NCBI Taxonomy" id="742054"/>
    <lineage>
        <taxon>Bacteria</taxon>
        <taxon>Bacillati</taxon>
        <taxon>Bacillota</taxon>
        <taxon>Bacilli</taxon>
        <taxon>Bacillales</taxon>
        <taxon>Paenibacillaceae</taxon>
        <taxon>Paenibacillus</taxon>
    </lineage>
</organism>
<dbReference type="InterPro" id="IPR000587">
    <property type="entry name" value="Creatinase_N"/>
</dbReference>
<evidence type="ECO:0000313" key="3">
    <source>
        <dbReference type="EMBL" id="NBC69935.1"/>
    </source>
</evidence>
<reference evidence="3 4" key="1">
    <citation type="submission" date="2020-01" db="EMBL/GenBank/DDBJ databases">
        <title>Paenibacillus soybeanensis sp. nov. isolated from the nodules of soybean (Glycine max(L.) Merr).</title>
        <authorList>
            <person name="Wang H."/>
        </authorList>
    </citation>
    <scope>NUCLEOTIDE SEQUENCE [LARGE SCALE GENOMIC DNA]</scope>
    <source>
        <strain evidence="3 4">DSM 23054</strain>
    </source>
</reference>
<proteinExistence type="predicted"/>
<dbReference type="InterPro" id="IPR001714">
    <property type="entry name" value="Pept_M24_MAP"/>
</dbReference>
<comment type="caution">
    <text evidence="3">The sequence shown here is derived from an EMBL/GenBank/DDBJ whole genome shotgun (WGS) entry which is preliminary data.</text>
</comment>
<dbReference type="EMBL" id="JAAAMU010000006">
    <property type="protein sequence ID" value="NBC69935.1"/>
    <property type="molecule type" value="Genomic_DNA"/>
</dbReference>
<dbReference type="GO" id="GO:0004177">
    <property type="term" value="F:aminopeptidase activity"/>
    <property type="evidence" value="ECO:0007669"/>
    <property type="project" value="UniProtKB-ARBA"/>
</dbReference>
<dbReference type="PANTHER" id="PTHR46112">
    <property type="entry name" value="AMINOPEPTIDASE"/>
    <property type="match status" value="1"/>
</dbReference>
<dbReference type="AlphaFoldDB" id="A0A7X4YP27"/>
<dbReference type="Pfam" id="PF01321">
    <property type="entry name" value="Creatinase_N"/>
    <property type="match status" value="1"/>
</dbReference>
<dbReference type="OrthoDB" id="9806388at2"/>
<dbReference type="Pfam" id="PF00557">
    <property type="entry name" value="Peptidase_M24"/>
    <property type="match status" value="1"/>
</dbReference>
<dbReference type="GO" id="GO:0008235">
    <property type="term" value="F:metalloexopeptidase activity"/>
    <property type="evidence" value="ECO:0007669"/>
    <property type="project" value="UniProtKB-ARBA"/>
</dbReference>
<name>A0A7X4YP27_9BACL</name>
<dbReference type="Gene3D" id="3.90.230.10">
    <property type="entry name" value="Creatinase/methionine aminopeptidase superfamily"/>
    <property type="match status" value="1"/>
</dbReference>
<feature type="domain" description="Peptidase M24" evidence="1">
    <location>
        <begin position="150"/>
        <end position="384"/>
    </location>
</feature>
<evidence type="ECO:0000259" key="2">
    <source>
        <dbReference type="Pfam" id="PF01321"/>
    </source>
</evidence>
<protein>
    <submittedName>
        <fullName evidence="3">M24 family metallopeptidase</fullName>
    </submittedName>
</protein>
<accession>A0A7X4YP27</accession>
<dbReference type="SUPFAM" id="SSF53092">
    <property type="entry name" value="Creatinase/prolidase N-terminal domain"/>
    <property type="match status" value="1"/>
</dbReference>
<dbReference type="InterPro" id="IPR050659">
    <property type="entry name" value="Peptidase_M24B"/>
</dbReference>
<dbReference type="SUPFAM" id="SSF55920">
    <property type="entry name" value="Creatinase/aminopeptidase"/>
    <property type="match status" value="1"/>
</dbReference>
<dbReference type="PRINTS" id="PR00599">
    <property type="entry name" value="MAPEPTIDASE"/>
</dbReference>
<gene>
    <name evidence="3" type="ORF">GT003_13135</name>
</gene>
<dbReference type="RefSeq" id="WP_161699090.1">
    <property type="nucleotide sequence ID" value="NZ_JAAAMU010000006.1"/>
</dbReference>
<dbReference type="CDD" id="cd01066">
    <property type="entry name" value="APP_MetAP"/>
    <property type="match status" value="1"/>
</dbReference>
<evidence type="ECO:0000259" key="1">
    <source>
        <dbReference type="Pfam" id="PF00557"/>
    </source>
</evidence>
<dbReference type="InterPro" id="IPR000994">
    <property type="entry name" value="Pept_M24"/>
</dbReference>
<feature type="domain" description="Creatinase N-terminal" evidence="2">
    <location>
        <begin position="3"/>
        <end position="142"/>
    </location>
</feature>
<sequence>MERVRRLQARMSAVGMDAFLVTQHVDLVYFTGSMQAGYAFIPVEGEPVFYVRRSLERAERESAVKVEALTSLRGFRAQLAGGYPSVFGGDEGNAAAKGIRIGTEMDVLPAATYAKLAEAVSGGNTSCSLIDGSSLVRTVRMIKSDWEVGRIEAAAAVVAEALEAALPMIKEGLQELELMARLEYEMRIRGHIGAMRTRSYNMEIMTGMLGSGAAAAVPSAFDGPAGGLGLGPAAPQSTSRKLILRNEPILIDIGCCIDGYVIDQTRTAVIGALPDDLADAYAHSERIIRHAEALMRPGTACDAVYAASLEDAAAAGLGEHFMGFGRNQVKFLGHGIGLEVDEWPVLARGFGNPLEPGMVLAVEPKFTFPGRGVVGIENSYLITDAGCRQLTKSPEGLIIL</sequence>
<dbReference type="PANTHER" id="PTHR46112:SF2">
    <property type="entry name" value="XAA-PRO AMINOPEPTIDASE P-RELATED"/>
    <property type="match status" value="1"/>
</dbReference>
<dbReference type="Proteomes" id="UP000558113">
    <property type="component" value="Unassembled WGS sequence"/>
</dbReference>
<dbReference type="Gene3D" id="3.40.350.10">
    <property type="entry name" value="Creatinase/prolidase N-terminal domain"/>
    <property type="match status" value="1"/>
</dbReference>
<dbReference type="InterPro" id="IPR036005">
    <property type="entry name" value="Creatinase/aminopeptidase-like"/>
</dbReference>
<dbReference type="InterPro" id="IPR029149">
    <property type="entry name" value="Creatin/AminoP/Spt16_N"/>
</dbReference>
<keyword evidence="4" id="KW-1185">Reference proteome</keyword>
<evidence type="ECO:0000313" key="4">
    <source>
        <dbReference type="Proteomes" id="UP000558113"/>
    </source>
</evidence>